<evidence type="ECO:0000313" key="3">
    <source>
        <dbReference type="Proteomes" id="UP000076744"/>
    </source>
</evidence>
<evidence type="ECO:0000256" key="1">
    <source>
        <dbReference type="SAM" id="SignalP"/>
    </source>
</evidence>
<reference evidence="2 3" key="1">
    <citation type="journal article" date="2016" name="Genome Biol. Evol.">
        <title>Divergent and convergent evolution of fungal pathogenicity.</title>
        <authorList>
            <person name="Shang Y."/>
            <person name="Xiao G."/>
            <person name="Zheng P."/>
            <person name="Cen K."/>
            <person name="Zhan S."/>
            <person name="Wang C."/>
        </authorList>
    </citation>
    <scope>NUCLEOTIDE SEQUENCE [LARGE SCALE GENOMIC DNA]</scope>
    <source>
        <strain evidence="2 3">ARSEF 2679</strain>
    </source>
</reference>
<feature type="chain" id="PRO_5007891781" evidence="1">
    <location>
        <begin position="22"/>
        <end position="103"/>
    </location>
</feature>
<dbReference type="RefSeq" id="XP_018702375.1">
    <property type="nucleotide sequence ID" value="XM_018850335.1"/>
</dbReference>
<dbReference type="OrthoDB" id="5186115at2759"/>
<gene>
    <name evidence="2" type="ORF">ISF_06731</name>
</gene>
<dbReference type="EMBL" id="AZHB01000018">
    <property type="protein sequence ID" value="OAA58192.1"/>
    <property type="molecule type" value="Genomic_DNA"/>
</dbReference>
<sequence>MMTNFIAVATLVFAAISGVAASPSDLPMGVEVTERDGMTFVREVAHEQLGVEKRCRECVHLGGRCTIGDGSCYAREHGSCTWCGNNCKSICVPDGETCQQWCL</sequence>
<dbReference type="Proteomes" id="UP000076744">
    <property type="component" value="Unassembled WGS sequence"/>
</dbReference>
<proteinExistence type="predicted"/>
<comment type="caution">
    <text evidence="2">The sequence shown here is derived from an EMBL/GenBank/DDBJ whole genome shotgun (WGS) entry which is preliminary data.</text>
</comment>
<evidence type="ECO:0000313" key="2">
    <source>
        <dbReference type="EMBL" id="OAA58192.1"/>
    </source>
</evidence>
<keyword evidence="1" id="KW-0732">Signal</keyword>
<name>A0A167R1V1_CORFA</name>
<dbReference type="GeneID" id="30023023"/>
<accession>A0A167R1V1</accession>
<dbReference type="AlphaFoldDB" id="A0A167R1V1"/>
<organism evidence="2 3">
    <name type="scientific">Cordyceps fumosorosea (strain ARSEF 2679)</name>
    <name type="common">Isaria fumosorosea</name>
    <dbReference type="NCBI Taxonomy" id="1081104"/>
    <lineage>
        <taxon>Eukaryota</taxon>
        <taxon>Fungi</taxon>
        <taxon>Dikarya</taxon>
        <taxon>Ascomycota</taxon>
        <taxon>Pezizomycotina</taxon>
        <taxon>Sordariomycetes</taxon>
        <taxon>Hypocreomycetidae</taxon>
        <taxon>Hypocreales</taxon>
        <taxon>Cordycipitaceae</taxon>
        <taxon>Cordyceps</taxon>
    </lineage>
</organism>
<protein>
    <submittedName>
        <fullName evidence="2">Uncharacterized protein</fullName>
    </submittedName>
</protein>
<keyword evidence="3" id="KW-1185">Reference proteome</keyword>
<feature type="signal peptide" evidence="1">
    <location>
        <begin position="1"/>
        <end position="21"/>
    </location>
</feature>